<dbReference type="InterPro" id="IPR050330">
    <property type="entry name" value="Bact_OuterMem_StrucFunc"/>
</dbReference>
<name>A0A918WIX6_9RHOB</name>
<dbReference type="InterPro" id="IPR007055">
    <property type="entry name" value="BON_dom"/>
</dbReference>
<protein>
    <submittedName>
        <fullName evidence="4">Membrane protein</fullName>
    </submittedName>
</protein>
<dbReference type="PROSITE" id="PS51123">
    <property type="entry name" value="OMPA_2"/>
    <property type="match status" value="1"/>
</dbReference>
<dbReference type="CDD" id="cd07185">
    <property type="entry name" value="OmpA_C-like"/>
    <property type="match status" value="1"/>
</dbReference>
<dbReference type="InterPro" id="IPR006665">
    <property type="entry name" value="OmpA-like"/>
</dbReference>
<dbReference type="GO" id="GO:0016020">
    <property type="term" value="C:membrane"/>
    <property type="evidence" value="ECO:0007669"/>
    <property type="project" value="UniProtKB-UniRule"/>
</dbReference>
<dbReference type="InterPro" id="IPR036737">
    <property type="entry name" value="OmpA-like_sf"/>
</dbReference>
<dbReference type="PANTHER" id="PTHR30329:SF21">
    <property type="entry name" value="LIPOPROTEIN YIAD-RELATED"/>
    <property type="match status" value="1"/>
</dbReference>
<feature type="region of interest" description="Disordered" evidence="2">
    <location>
        <begin position="611"/>
        <end position="685"/>
    </location>
</feature>
<dbReference type="Pfam" id="PF04972">
    <property type="entry name" value="BON"/>
    <property type="match status" value="1"/>
</dbReference>
<keyword evidence="1" id="KW-0472">Membrane</keyword>
<evidence type="ECO:0000256" key="2">
    <source>
        <dbReference type="SAM" id="MobiDB-lite"/>
    </source>
</evidence>
<feature type="compositionally biased region" description="Basic and acidic residues" evidence="2">
    <location>
        <begin position="674"/>
        <end position="685"/>
    </location>
</feature>
<keyword evidence="5" id="KW-1185">Reference proteome</keyword>
<dbReference type="RefSeq" id="WP_229804677.1">
    <property type="nucleotide sequence ID" value="NZ_BMYJ01000005.1"/>
</dbReference>
<evidence type="ECO:0000313" key="5">
    <source>
        <dbReference type="Proteomes" id="UP000638981"/>
    </source>
</evidence>
<feature type="compositionally biased region" description="Low complexity" evidence="2">
    <location>
        <begin position="611"/>
        <end position="665"/>
    </location>
</feature>
<dbReference type="Gene3D" id="3.40.1520.20">
    <property type="match status" value="2"/>
</dbReference>
<sequence>MKRIPEKLLAPAAFLGAALLAFLVAFWASIVVESRSTAAVTSALLNAGMTWATVETDGLQVTLSGTAPNEGARFRAVNIAGGVIDASRVRDLLEVTPLQAIEAPRFSVEMLRNGDGIQLIGLLPAPEMTDGAESAEKTKLIEEASALAAGMQVDDLLETAAFPAPEGWEEALAYGLEALKKLPRSKISVGADAVSITAISDSAAQKRRLEADLRDMKPEGVAVKIEITAPRPVLTPFTLRFVKDGEGARFDACSADTDRARERIITAGVLAGAEGTPGCTVGMGVPSPRWAEAAEAGIKAVNELGAGSVTFSDADVTLLADSSVTQAVFDRVVGDLQAGMPPAFSVKATLAPKAEPGQEGPAEFTAELSEEGLVQLRGRLADELQRNVVDSFAKGEFGAAKTYTATRFDPNLPRGWGIRVLAGLESLSYLAHGSLVVRADTVEVKGVTGSQEARAKIAQILSDKLGQGQKFNVSVTYDEKLDPLAALPTPEECLADVQLALKVAKITFAPGSAEIDGSASKTIDAVAEALTRCPDVAFEIAAHSDSQGSEGGNKALSQARAEAVLLSLQGRRAPVGLIRAVGYGEERPIADNGTEEGREANRRIEITLIGGPAPAAPAEGAVAPPAEASADAAAATEEAGQAEETPANAAAVAVAPAAENPEDAPSVAPASADVKPKARGDRKPD</sequence>
<dbReference type="Gene3D" id="3.30.1330.60">
    <property type="entry name" value="OmpA-like domain"/>
    <property type="match status" value="1"/>
</dbReference>
<reference evidence="4" key="1">
    <citation type="journal article" date="2014" name="Int. J. Syst. Evol. Microbiol.">
        <title>Complete genome sequence of Corynebacterium casei LMG S-19264T (=DSM 44701T), isolated from a smear-ripened cheese.</title>
        <authorList>
            <consortium name="US DOE Joint Genome Institute (JGI-PGF)"/>
            <person name="Walter F."/>
            <person name="Albersmeier A."/>
            <person name="Kalinowski J."/>
            <person name="Ruckert C."/>
        </authorList>
    </citation>
    <scope>NUCLEOTIDE SEQUENCE</scope>
    <source>
        <strain evidence="4">KCTC 23310</strain>
    </source>
</reference>
<organism evidence="4 5">
    <name type="scientific">Neogemmobacter tilapiae</name>
    <dbReference type="NCBI Taxonomy" id="875041"/>
    <lineage>
        <taxon>Bacteria</taxon>
        <taxon>Pseudomonadati</taxon>
        <taxon>Pseudomonadota</taxon>
        <taxon>Alphaproteobacteria</taxon>
        <taxon>Rhodobacterales</taxon>
        <taxon>Paracoccaceae</taxon>
        <taxon>Neogemmobacter</taxon>
    </lineage>
</organism>
<feature type="domain" description="OmpA-like" evidence="3">
    <location>
        <begin position="495"/>
        <end position="612"/>
    </location>
</feature>
<dbReference type="Proteomes" id="UP000638981">
    <property type="component" value="Unassembled WGS sequence"/>
</dbReference>
<accession>A0A918WIX6</accession>
<proteinExistence type="predicted"/>
<dbReference type="EMBL" id="BMYJ01000005">
    <property type="protein sequence ID" value="GHC55928.1"/>
    <property type="molecule type" value="Genomic_DNA"/>
</dbReference>
<dbReference type="AlphaFoldDB" id="A0A918WIX6"/>
<dbReference type="Pfam" id="PF00691">
    <property type="entry name" value="OmpA"/>
    <property type="match status" value="1"/>
</dbReference>
<evidence type="ECO:0000313" key="4">
    <source>
        <dbReference type="EMBL" id="GHC55928.1"/>
    </source>
</evidence>
<evidence type="ECO:0000256" key="1">
    <source>
        <dbReference type="PROSITE-ProRule" id="PRU00473"/>
    </source>
</evidence>
<reference evidence="4" key="2">
    <citation type="submission" date="2020-09" db="EMBL/GenBank/DDBJ databases">
        <authorList>
            <person name="Sun Q."/>
            <person name="Kim S."/>
        </authorList>
    </citation>
    <scope>NUCLEOTIDE SEQUENCE</scope>
    <source>
        <strain evidence="4">KCTC 23310</strain>
    </source>
</reference>
<dbReference type="SUPFAM" id="SSF103088">
    <property type="entry name" value="OmpA-like"/>
    <property type="match status" value="1"/>
</dbReference>
<comment type="caution">
    <text evidence="4">The sequence shown here is derived from an EMBL/GenBank/DDBJ whole genome shotgun (WGS) entry which is preliminary data.</text>
</comment>
<gene>
    <name evidence="4" type="ORF">GCM10007315_18940</name>
</gene>
<evidence type="ECO:0000259" key="3">
    <source>
        <dbReference type="PROSITE" id="PS51123"/>
    </source>
</evidence>
<dbReference type="PANTHER" id="PTHR30329">
    <property type="entry name" value="STATOR ELEMENT OF FLAGELLAR MOTOR COMPLEX"/>
    <property type="match status" value="1"/>
</dbReference>